<protein>
    <recommendedName>
        <fullName evidence="8">Heat shock transcription factor</fullName>
    </recommendedName>
    <alternativeName>
        <fullName evidence="9">Heat shock factor protein</fullName>
    </alternativeName>
</protein>
<feature type="compositionally biased region" description="Polar residues" evidence="11">
    <location>
        <begin position="627"/>
        <end position="637"/>
    </location>
</feature>
<evidence type="ECO:0000256" key="3">
    <source>
        <dbReference type="ARBA" id="ARBA00023125"/>
    </source>
</evidence>
<evidence type="ECO:0000259" key="12">
    <source>
        <dbReference type="PROSITE" id="PS00434"/>
    </source>
</evidence>
<dbReference type="InterPro" id="IPR000232">
    <property type="entry name" value="HSF_DNA-bd"/>
</dbReference>
<dbReference type="SMART" id="SM00415">
    <property type="entry name" value="HSF"/>
    <property type="match status" value="1"/>
</dbReference>
<dbReference type="PRINTS" id="PR00056">
    <property type="entry name" value="HSFDOMAIN"/>
</dbReference>
<feature type="region of interest" description="Disordered" evidence="11">
    <location>
        <begin position="204"/>
        <end position="234"/>
    </location>
</feature>
<feature type="region of interest" description="Disordered" evidence="11">
    <location>
        <begin position="626"/>
        <end position="697"/>
    </location>
</feature>
<evidence type="ECO:0000256" key="5">
    <source>
        <dbReference type="ARBA" id="ARBA00023242"/>
    </source>
</evidence>
<dbReference type="GO" id="GO:0032993">
    <property type="term" value="C:protein-DNA complex"/>
    <property type="evidence" value="ECO:0007669"/>
    <property type="project" value="UniProtKB-ARBA"/>
</dbReference>
<proteinExistence type="inferred from homology"/>
<dbReference type="InterPro" id="IPR036388">
    <property type="entry name" value="WH-like_DNA-bd_sf"/>
</dbReference>
<evidence type="ECO:0000256" key="8">
    <source>
        <dbReference type="ARBA" id="ARBA00068818"/>
    </source>
</evidence>
<evidence type="ECO:0000256" key="6">
    <source>
        <dbReference type="ARBA" id="ARBA00059868"/>
    </source>
</evidence>
<evidence type="ECO:0000313" key="14">
    <source>
        <dbReference type="Proteomes" id="UP001377567"/>
    </source>
</evidence>
<feature type="compositionally biased region" description="Polar residues" evidence="11">
    <location>
        <begin position="1"/>
        <end position="14"/>
    </location>
</feature>
<evidence type="ECO:0000256" key="1">
    <source>
        <dbReference type="ARBA" id="ARBA00004123"/>
    </source>
</evidence>
<dbReference type="GO" id="GO:0005634">
    <property type="term" value="C:nucleus"/>
    <property type="evidence" value="ECO:0007669"/>
    <property type="project" value="UniProtKB-SubCell"/>
</dbReference>
<comment type="subcellular location">
    <subcellularLocation>
        <location evidence="1">Nucleus</location>
    </subcellularLocation>
</comment>
<reference evidence="13 14" key="1">
    <citation type="journal article" date="2023" name="Elife">
        <title>Identification of key yeast species and microbe-microbe interactions impacting larval growth of Drosophila in the wild.</title>
        <authorList>
            <person name="Mure A."/>
            <person name="Sugiura Y."/>
            <person name="Maeda R."/>
            <person name="Honda K."/>
            <person name="Sakurai N."/>
            <person name="Takahashi Y."/>
            <person name="Watada M."/>
            <person name="Katoh T."/>
            <person name="Gotoh A."/>
            <person name="Gotoh Y."/>
            <person name="Taniguchi I."/>
            <person name="Nakamura K."/>
            <person name="Hayashi T."/>
            <person name="Katayama T."/>
            <person name="Uemura T."/>
            <person name="Hattori Y."/>
        </authorList>
    </citation>
    <scope>NUCLEOTIDE SEQUENCE [LARGE SCALE GENOMIC DNA]</scope>
    <source>
        <strain evidence="13 14">KH-74</strain>
    </source>
</reference>
<evidence type="ECO:0000256" key="7">
    <source>
        <dbReference type="ARBA" id="ARBA00062447"/>
    </source>
</evidence>
<comment type="function">
    <text evidence="6">DNA-binding transcription factor that specifically binds heat shock promoter elements (HSE) and activates transcription.</text>
</comment>
<evidence type="ECO:0000256" key="2">
    <source>
        <dbReference type="ARBA" id="ARBA00023015"/>
    </source>
</evidence>
<keyword evidence="3" id="KW-0238">DNA-binding</keyword>
<feature type="compositionally biased region" description="Low complexity" evidence="11">
    <location>
        <begin position="28"/>
        <end position="63"/>
    </location>
</feature>
<dbReference type="EMBL" id="BTGD01000001">
    <property type="protein sequence ID" value="GMM54147.1"/>
    <property type="molecule type" value="Genomic_DNA"/>
</dbReference>
<dbReference type="GO" id="GO:0043565">
    <property type="term" value="F:sequence-specific DNA binding"/>
    <property type="evidence" value="ECO:0007669"/>
    <property type="project" value="InterPro"/>
</dbReference>
<feature type="region of interest" description="Disordered" evidence="11">
    <location>
        <begin position="1"/>
        <end position="115"/>
    </location>
</feature>
<dbReference type="SUPFAM" id="SSF46785">
    <property type="entry name" value="Winged helix' DNA-binding domain"/>
    <property type="match status" value="1"/>
</dbReference>
<dbReference type="FunFam" id="1.10.10.10:FF:000027">
    <property type="entry name" value="Heat shock transcription factor 1"/>
    <property type="match status" value="1"/>
</dbReference>
<feature type="compositionally biased region" description="Polar residues" evidence="11">
    <location>
        <begin position="646"/>
        <end position="681"/>
    </location>
</feature>
<feature type="compositionally biased region" description="Basic residues" evidence="11">
    <location>
        <begin position="64"/>
        <end position="79"/>
    </location>
</feature>
<keyword evidence="14" id="KW-1185">Reference proteome</keyword>
<dbReference type="Pfam" id="PF00447">
    <property type="entry name" value="HSF_DNA-bind"/>
    <property type="match status" value="1"/>
</dbReference>
<organism evidence="13 14">
    <name type="scientific">Maudiozyma humilis</name>
    <name type="common">Sour dough yeast</name>
    <name type="synonym">Kazachstania humilis</name>
    <dbReference type="NCBI Taxonomy" id="51915"/>
    <lineage>
        <taxon>Eukaryota</taxon>
        <taxon>Fungi</taxon>
        <taxon>Dikarya</taxon>
        <taxon>Ascomycota</taxon>
        <taxon>Saccharomycotina</taxon>
        <taxon>Saccharomycetes</taxon>
        <taxon>Saccharomycetales</taxon>
        <taxon>Saccharomycetaceae</taxon>
        <taxon>Maudiozyma</taxon>
    </lineage>
</organism>
<sequence length="697" mass="76362">MPATAEDQNGNVPASTEAKDTTTTGVQSIESSAIHSGASSNSLMSGSSNGSLHDAAGQANAHAHNPHHHQHHQHHQHHTHNVEGAAFPESNDSLTVPTLGNVTAASSGTHPQGKSQQNVVFIHKLYDILENKDLAHLIWWSDNGHSFFIKPNEQFSKTLAKYFKHTNITSFVRQLNIYGFHKVTNLNESSSSMAEKERHTAEVAAAAAAAMSPTDKEDSLTNKDNNDKPAQTSSDVTSVKIWEFKHSAGIFKRGDRESLKYIKRRSSSRNNSNINRKKLNLLAGPHGHMQGMPGVQGSVVHNHSNLSSSVDFDGNDHIGIARTHSSFTPYSSSENMINTQGSYGQAMGQQVLLSTGQQQQHQQPNSGFASQAGLKVTNEFMTEQFNSLSNDMMQLLNVLQNFVTLQNSITIHENSTKPVLDNFQNQYSLLYNNISNLKNNLMSKYQSLSSSFYEQQQYMQQQPVGQGPGIIGQPVQYQQMASIPQGYGQANQVYIPQQVYVTSSQSSLLPNTLSQQQPGVAMSAYPMQPSQQQMPVLATNRTVLNTPQHSIDETNFASVKRDPNETHPTNENVPSKSVNTQLLNPVVETQEGPEYGAVQPQDDRQKLSIPASPGLTTVAYTPARKLSSATSTSNKSIKGNVHKPEINQSTNEEVQIPVTVQDNLSAGDTSTSKNSKVYSLLNNSESSEVKKENEDRV</sequence>
<feature type="compositionally biased region" description="Basic and acidic residues" evidence="11">
    <location>
        <begin position="214"/>
        <end position="227"/>
    </location>
</feature>
<comment type="caution">
    <text evidence="13">The sequence shown here is derived from an EMBL/GenBank/DDBJ whole genome shotgun (WGS) entry which is preliminary data.</text>
</comment>
<comment type="subunit">
    <text evidence="7">Homotrimer. Homotrimerization increases the affinity of HSF1 to DNA.</text>
</comment>
<evidence type="ECO:0000256" key="4">
    <source>
        <dbReference type="ARBA" id="ARBA00023163"/>
    </source>
</evidence>
<dbReference type="Proteomes" id="UP001377567">
    <property type="component" value="Unassembled WGS sequence"/>
</dbReference>
<keyword evidence="5" id="KW-0539">Nucleus</keyword>
<evidence type="ECO:0000256" key="11">
    <source>
        <dbReference type="SAM" id="MobiDB-lite"/>
    </source>
</evidence>
<keyword evidence="4" id="KW-0804">Transcription</keyword>
<gene>
    <name evidence="13" type="ORF">DAKH74_007630</name>
</gene>
<name>A0AAV5RSP0_MAUHU</name>
<dbReference type="AlphaFoldDB" id="A0AAV5RSP0"/>
<dbReference type="InterPro" id="IPR036390">
    <property type="entry name" value="WH_DNA-bd_sf"/>
</dbReference>
<dbReference type="PANTHER" id="PTHR10015:SF396">
    <property type="entry name" value="FLOCCULATION SUPPRESSION PROTEIN"/>
    <property type="match status" value="1"/>
</dbReference>
<evidence type="ECO:0000313" key="13">
    <source>
        <dbReference type="EMBL" id="GMM54147.1"/>
    </source>
</evidence>
<feature type="domain" description="HSF-type DNA-binding" evidence="12">
    <location>
        <begin position="159"/>
        <end position="183"/>
    </location>
</feature>
<feature type="compositionally biased region" description="Basic and acidic residues" evidence="11">
    <location>
        <begin position="687"/>
        <end position="697"/>
    </location>
</feature>
<comment type="similarity">
    <text evidence="10">Belongs to the HSF family.</text>
</comment>
<feature type="compositionally biased region" description="Polar residues" evidence="11">
    <location>
        <begin position="90"/>
        <end position="115"/>
    </location>
</feature>
<evidence type="ECO:0000256" key="10">
    <source>
        <dbReference type="RuleBase" id="RU004020"/>
    </source>
</evidence>
<keyword evidence="2" id="KW-0805">Transcription regulation</keyword>
<accession>A0AAV5RSP0</accession>
<dbReference type="PANTHER" id="PTHR10015">
    <property type="entry name" value="HEAT SHOCK TRANSCRIPTION FACTOR"/>
    <property type="match status" value="1"/>
</dbReference>
<dbReference type="Gene3D" id="1.10.10.10">
    <property type="entry name" value="Winged helix-like DNA-binding domain superfamily/Winged helix DNA-binding domain"/>
    <property type="match status" value="1"/>
</dbReference>
<dbReference type="GO" id="GO:0003700">
    <property type="term" value="F:DNA-binding transcription factor activity"/>
    <property type="evidence" value="ECO:0007669"/>
    <property type="project" value="InterPro"/>
</dbReference>
<evidence type="ECO:0000256" key="9">
    <source>
        <dbReference type="ARBA" id="ARBA00084017"/>
    </source>
</evidence>
<dbReference type="PROSITE" id="PS00434">
    <property type="entry name" value="HSF_DOMAIN"/>
    <property type="match status" value="1"/>
</dbReference>